<dbReference type="EMBL" id="JAVDQT010000004">
    <property type="protein sequence ID" value="MDR6433005.1"/>
    <property type="molecule type" value="Genomic_DNA"/>
</dbReference>
<comment type="caution">
    <text evidence="2">The sequence shown here is derived from an EMBL/GenBank/DDBJ whole genome shotgun (WGS) entry which is preliminary data.</text>
</comment>
<keyword evidence="3" id="KW-1185">Reference proteome</keyword>
<dbReference type="RefSeq" id="WP_310013440.1">
    <property type="nucleotide sequence ID" value="NZ_JAVDQT010000004.1"/>
</dbReference>
<protein>
    <submittedName>
        <fullName evidence="2">Polysaccharide pyruvyl transferase WcaK-like protein</fullName>
    </submittedName>
</protein>
<reference evidence="2 3" key="1">
    <citation type="submission" date="2023-07" db="EMBL/GenBank/DDBJ databases">
        <title>Sorghum-associated microbial communities from plants grown in Nebraska, USA.</title>
        <authorList>
            <person name="Schachtman D."/>
        </authorList>
    </citation>
    <scope>NUCLEOTIDE SEQUENCE [LARGE SCALE GENOMIC DNA]</scope>
    <source>
        <strain evidence="2 3">DS1730</strain>
    </source>
</reference>
<evidence type="ECO:0000313" key="3">
    <source>
        <dbReference type="Proteomes" id="UP001184614"/>
    </source>
</evidence>
<dbReference type="PANTHER" id="PTHR36836">
    <property type="entry name" value="COLANIC ACID BIOSYNTHESIS PROTEIN WCAK"/>
    <property type="match status" value="1"/>
</dbReference>
<dbReference type="Pfam" id="PF04230">
    <property type="entry name" value="PS_pyruv_trans"/>
    <property type="match status" value="1"/>
</dbReference>
<dbReference type="InterPro" id="IPR007345">
    <property type="entry name" value="Polysacch_pyruvyl_Trfase"/>
</dbReference>
<sequence length="396" mass="43906">MRIGLFGQFGSGNTGNDGSLEAMLQLLKRICPGAQFICICSRPDIISEKFQIEATPVGKPASNNAFLRMLDKALLQFPRRLSGFLGAMALANGIDLIVVPGTGILDDFNEDPFGWPFAILRWSVAARLGGAQFAFVSIGAGPVTHPLSRFFIGKASKIAAYRSYRDQVSYDFMRSLNVSVTKDVVSADIAFSLPTPEDELRNSADQRVGLGIMTYKGWKKRALDGEAIYDNYLNKMTQLISELLTDGRQVRLLTGDTGDLDAIHDLRQRIPQPHAHNVIFEPITSLDVLMQQIAKTDIVVASRYHNIVCALAMGRPALSLGYARKNDALLNDTGLSEFCHHIESFDPQTVLGQIDNMFSRREELAKTVEVGVKHYRQKLAEQEESLRVNLLMKSRL</sequence>
<feature type="domain" description="Polysaccharide pyruvyl transferase" evidence="1">
    <location>
        <begin position="13"/>
        <end position="322"/>
    </location>
</feature>
<dbReference type="PANTHER" id="PTHR36836:SF1">
    <property type="entry name" value="COLANIC ACID BIOSYNTHESIS PROTEIN WCAK"/>
    <property type="match status" value="1"/>
</dbReference>
<gene>
    <name evidence="2" type="ORF">J2782_002751</name>
</gene>
<name>A0ABU1MAC8_9HYPH</name>
<accession>A0ABU1MAC8</accession>
<evidence type="ECO:0000313" key="2">
    <source>
        <dbReference type="EMBL" id="MDR6433005.1"/>
    </source>
</evidence>
<proteinExistence type="predicted"/>
<organism evidence="2 3">
    <name type="scientific">Brucella pseudogrignonensis</name>
    <dbReference type="NCBI Taxonomy" id="419475"/>
    <lineage>
        <taxon>Bacteria</taxon>
        <taxon>Pseudomonadati</taxon>
        <taxon>Pseudomonadota</taxon>
        <taxon>Alphaproteobacteria</taxon>
        <taxon>Hyphomicrobiales</taxon>
        <taxon>Brucellaceae</taxon>
        <taxon>Brucella/Ochrobactrum group</taxon>
        <taxon>Brucella</taxon>
    </lineage>
</organism>
<evidence type="ECO:0000259" key="1">
    <source>
        <dbReference type="Pfam" id="PF04230"/>
    </source>
</evidence>
<dbReference type="Proteomes" id="UP001184614">
    <property type="component" value="Unassembled WGS sequence"/>
</dbReference>